<proteinExistence type="predicted"/>
<evidence type="ECO:0000313" key="1">
    <source>
        <dbReference type="EMBL" id="MBD2504312.1"/>
    </source>
</evidence>
<dbReference type="Proteomes" id="UP000661112">
    <property type="component" value="Unassembled WGS sequence"/>
</dbReference>
<name>A0ABR8DBM5_9NOST</name>
<gene>
    <name evidence="1" type="ORF">H6G83_27505</name>
</gene>
<dbReference type="RefSeq" id="WP_190477973.1">
    <property type="nucleotide sequence ID" value="NZ_JACJSG010000048.1"/>
</dbReference>
<organism evidence="1 2">
    <name type="scientific">Anabaena azotica FACHB-119</name>
    <dbReference type="NCBI Taxonomy" id="947527"/>
    <lineage>
        <taxon>Bacteria</taxon>
        <taxon>Bacillati</taxon>
        <taxon>Cyanobacteriota</taxon>
        <taxon>Cyanophyceae</taxon>
        <taxon>Nostocales</taxon>
        <taxon>Nostocaceae</taxon>
        <taxon>Anabaena</taxon>
        <taxon>Anabaena azotica</taxon>
    </lineage>
</organism>
<evidence type="ECO:0000313" key="2">
    <source>
        <dbReference type="Proteomes" id="UP000661112"/>
    </source>
</evidence>
<comment type="caution">
    <text evidence="1">The sequence shown here is derived from an EMBL/GenBank/DDBJ whole genome shotgun (WGS) entry which is preliminary data.</text>
</comment>
<reference evidence="1 2" key="1">
    <citation type="journal article" date="2020" name="ISME J.">
        <title>Comparative genomics reveals insights into cyanobacterial evolution and habitat adaptation.</title>
        <authorList>
            <person name="Chen M.Y."/>
            <person name="Teng W.K."/>
            <person name="Zhao L."/>
            <person name="Hu C.X."/>
            <person name="Zhou Y.K."/>
            <person name="Han B.P."/>
            <person name="Song L.R."/>
            <person name="Shu W.S."/>
        </authorList>
    </citation>
    <scope>NUCLEOTIDE SEQUENCE [LARGE SCALE GENOMIC DNA]</scope>
    <source>
        <strain evidence="1 2">FACHB-119</strain>
    </source>
</reference>
<dbReference type="EMBL" id="JACJSG010000048">
    <property type="protein sequence ID" value="MBD2504312.1"/>
    <property type="molecule type" value="Genomic_DNA"/>
</dbReference>
<keyword evidence="2" id="KW-1185">Reference proteome</keyword>
<sequence length="107" mass="11965">MKNSEKKIFLTLATTVGISLGTLLLTSPVAANDNSQINNSLIPREPNFFQQGREQFERELQLLIKSSRTNQETVLKVVPDKPNIQQQLSPLEKPQVVPTVPIESEPN</sequence>
<accession>A0ABR8DBM5</accession>
<protein>
    <submittedName>
        <fullName evidence="1">Uncharacterized protein</fullName>
    </submittedName>
</protein>